<comment type="caution">
    <text evidence="2">The sequence shown here is derived from an EMBL/GenBank/DDBJ whole genome shotgun (WGS) entry which is preliminary data.</text>
</comment>
<feature type="compositionally biased region" description="Basic and acidic residues" evidence="1">
    <location>
        <begin position="21"/>
        <end position="36"/>
    </location>
</feature>
<evidence type="ECO:0000313" key="3">
    <source>
        <dbReference type="Proteomes" id="UP000807769"/>
    </source>
</evidence>
<dbReference type="GeneID" id="64627256"/>
<dbReference type="EMBL" id="JABBWG010000031">
    <property type="protein sequence ID" value="KAG1810977.1"/>
    <property type="molecule type" value="Genomic_DNA"/>
</dbReference>
<gene>
    <name evidence="2" type="ORF">BJ212DRAFT_1302283</name>
</gene>
<sequence>MGDRQERHTRLSASDNSRINAPHDNKPSDEPHDKKPYIWPPLSHSQDRKLLTLSPTFENNIVYEIRWTFAWQLPCAKIAPPQILPGEPFGANSTGSSPKSGAANYDMHFERYTAQKPYDKERGERSFNSFLLAFKFERVLPTGSLLRAQLARSSDPTHSTPSDTRCRPDYRTASSGNHSSPSHEFKNVPQLRYQIAFGACEMSRSDDWDWVGNFLMQKSCRIYNCVTEGQCGRWLKERRAAEHGVTSGDRFLHNVEQEGASSCNGGQ</sequence>
<protein>
    <submittedName>
        <fullName evidence="2">Uncharacterized protein</fullName>
    </submittedName>
</protein>
<dbReference type="AlphaFoldDB" id="A0A9P7E568"/>
<reference evidence="2" key="1">
    <citation type="journal article" date="2020" name="New Phytol.">
        <title>Comparative genomics reveals dynamic genome evolution in host specialist ectomycorrhizal fungi.</title>
        <authorList>
            <person name="Lofgren L.A."/>
            <person name="Nguyen N.H."/>
            <person name="Vilgalys R."/>
            <person name="Ruytinx J."/>
            <person name="Liao H.L."/>
            <person name="Branco S."/>
            <person name="Kuo A."/>
            <person name="LaButti K."/>
            <person name="Lipzen A."/>
            <person name="Andreopoulos W."/>
            <person name="Pangilinan J."/>
            <person name="Riley R."/>
            <person name="Hundley H."/>
            <person name="Na H."/>
            <person name="Barry K."/>
            <person name="Grigoriev I.V."/>
            <person name="Stajich J.E."/>
            <person name="Kennedy P.G."/>
        </authorList>
    </citation>
    <scope>NUCLEOTIDE SEQUENCE</scope>
    <source>
        <strain evidence="2">MN1</strain>
    </source>
</reference>
<feature type="region of interest" description="Disordered" evidence="1">
    <location>
        <begin position="150"/>
        <end position="185"/>
    </location>
</feature>
<feature type="region of interest" description="Disordered" evidence="1">
    <location>
        <begin position="1"/>
        <end position="41"/>
    </location>
</feature>
<dbReference type="Proteomes" id="UP000807769">
    <property type="component" value="Unassembled WGS sequence"/>
</dbReference>
<proteinExistence type="predicted"/>
<name>A0A9P7E568_9AGAM</name>
<feature type="compositionally biased region" description="Low complexity" evidence="1">
    <location>
        <begin position="153"/>
        <end position="163"/>
    </location>
</feature>
<evidence type="ECO:0000313" key="2">
    <source>
        <dbReference type="EMBL" id="KAG1810977.1"/>
    </source>
</evidence>
<keyword evidence="3" id="KW-1185">Reference proteome</keyword>
<organism evidence="2 3">
    <name type="scientific">Suillus subaureus</name>
    <dbReference type="NCBI Taxonomy" id="48587"/>
    <lineage>
        <taxon>Eukaryota</taxon>
        <taxon>Fungi</taxon>
        <taxon>Dikarya</taxon>
        <taxon>Basidiomycota</taxon>
        <taxon>Agaricomycotina</taxon>
        <taxon>Agaricomycetes</taxon>
        <taxon>Agaricomycetidae</taxon>
        <taxon>Boletales</taxon>
        <taxon>Suillineae</taxon>
        <taxon>Suillaceae</taxon>
        <taxon>Suillus</taxon>
    </lineage>
</organism>
<dbReference type="RefSeq" id="XP_041189757.1">
    <property type="nucleotide sequence ID" value="XM_041333239.1"/>
</dbReference>
<accession>A0A9P7E568</accession>
<evidence type="ECO:0000256" key="1">
    <source>
        <dbReference type="SAM" id="MobiDB-lite"/>
    </source>
</evidence>